<organism evidence="1 2">
    <name type="scientific">Streptomyces europaeiscabiei</name>
    <dbReference type="NCBI Taxonomy" id="146819"/>
    <lineage>
        <taxon>Bacteria</taxon>
        <taxon>Bacillati</taxon>
        <taxon>Actinomycetota</taxon>
        <taxon>Actinomycetes</taxon>
        <taxon>Kitasatosporales</taxon>
        <taxon>Streptomycetaceae</taxon>
        <taxon>Streptomyces</taxon>
    </lineage>
</organism>
<proteinExistence type="predicted"/>
<protein>
    <submittedName>
        <fullName evidence="1">Uncharacterized protein</fullName>
    </submittedName>
</protein>
<sequence length="90" mass="10479">MTERRTLVHLETENNRADEAREALKLLRGDLEYQNRYSGPIETWRSAAPDAPTQIVMYLKGDVQQQVESRLSAMSTPFEVRVEVWEELDL</sequence>
<evidence type="ECO:0000313" key="1">
    <source>
        <dbReference type="EMBL" id="MDX3705135.1"/>
    </source>
</evidence>
<evidence type="ECO:0000313" key="2">
    <source>
        <dbReference type="Proteomes" id="UP001271274"/>
    </source>
</evidence>
<dbReference type="EMBL" id="JARAYU010000018">
    <property type="protein sequence ID" value="MDX3705135.1"/>
    <property type="molecule type" value="Genomic_DNA"/>
</dbReference>
<dbReference type="RefSeq" id="WP_319063305.1">
    <property type="nucleotide sequence ID" value="NZ_JARAYT010000010.1"/>
</dbReference>
<dbReference type="Proteomes" id="UP001271274">
    <property type="component" value="Unassembled WGS sequence"/>
</dbReference>
<gene>
    <name evidence="1" type="ORF">PV662_36430</name>
</gene>
<reference evidence="1 2" key="1">
    <citation type="journal article" date="2023" name="Microb. Genom.">
        <title>Mesoterricola silvestris gen. nov., sp. nov., Mesoterricola sediminis sp. nov., Geothrix oryzae sp. nov., Geothrix edaphica sp. nov., Geothrix rubra sp. nov., and Geothrix limicola sp. nov., six novel members of Acidobacteriota isolated from soils.</title>
        <authorList>
            <person name="Weisberg A.J."/>
            <person name="Pearce E."/>
            <person name="Kramer C.G."/>
            <person name="Chang J.H."/>
            <person name="Clarke C.R."/>
        </authorList>
    </citation>
    <scope>NUCLEOTIDE SEQUENCE [LARGE SCALE GENOMIC DNA]</scope>
    <source>
        <strain evidence="1 2">ID09-01A</strain>
    </source>
</reference>
<comment type="caution">
    <text evidence="1">The sequence shown here is derived from an EMBL/GenBank/DDBJ whole genome shotgun (WGS) entry which is preliminary data.</text>
</comment>
<name>A0ABU4NR95_9ACTN</name>
<keyword evidence="2" id="KW-1185">Reference proteome</keyword>
<accession>A0ABU4NR95</accession>